<dbReference type="Proteomes" id="UP001519460">
    <property type="component" value="Unassembled WGS sequence"/>
</dbReference>
<gene>
    <name evidence="1" type="ORF">BaRGS_00025858</name>
</gene>
<name>A0ABD0K772_9CAEN</name>
<reference evidence="1 2" key="1">
    <citation type="journal article" date="2023" name="Sci. Data">
        <title>Genome assembly of the Korean intertidal mud-creeper Batillaria attramentaria.</title>
        <authorList>
            <person name="Patra A.K."/>
            <person name="Ho P.T."/>
            <person name="Jun S."/>
            <person name="Lee S.J."/>
            <person name="Kim Y."/>
            <person name="Won Y.J."/>
        </authorList>
    </citation>
    <scope>NUCLEOTIDE SEQUENCE [LARGE SCALE GENOMIC DNA]</scope>
    <source>
        <strain evidence="1">Wonlab-2016</strain>
    </source>
</reference>
<dbReference type="EMBL" id="JACVVK020000236">
    <property type="protein sequence ID" value="KAK7482958.1"/>
    <property type="molecule type" value="Genomic_DNA"/>
</dbReference>
<proteinExistence type="predicted"/>
<keyword evidence="2" id="KW-1185">Reference proteome</keyword>
<dbReference type="AlphaFoldDB" id="A0ABD0K772"/>
<evidence type="ECO:0000313" key="2">
    <source>
        <dbReference type="Proteomes" id="UP001519460"/>
    </source>
</evidence>
<sequence length="90" mass="10202">MYRRLPFSSGTPKSIFDKHGHVGHLMKMKAARGTRLLGTRAEMCHLHQTMEEPKYQCQMKQGVADTEKLKIRNRVISQTNALATIAHGLL</sequence>
<evidence type="ECO:0000313" key="1">
    <source>
        <dbReference type="EMBL" id="KAK7482958.1"/>
    </source>
</evidence>
<organism evidence="1 2">
    <name type="scientific">Batillaria attramentaria</name>
    <dbReference type="NCBI Taxonomy" id="370345"/>
    <lineage>
        <taxon>Eukaryota</taxon>
        <taxon>Metazoa</taxon>
        <taxon>Spiralia</taxon>
        <taxon>Lophotrochozoa</taxon>
        <taxon>Mollusca</taxon>
        <taxon>Gastropoda</taxon>
        <taxon>Caenogastropoda</taxon>
        <taxon>Sorbeoconcha</taxon>
        <taxon>Cerithioidea</taxon>
        <taxon>Batillariidae</taxon>
        <taxon>Batillaria</taxon>
    </lineage>
</organism>
<protein>
    <submittedName>
        <fullName evidence="1">Uncharacterized protein</fullName>
    </submittedName>
</protein>
<accession>A0ABD0K772</accession>
<comment type="caution">
    <text evidence="1">The sequence shown here is derived from an EMBL/GenBank/DDBJ whole genome shotgun (WGS) entry which is preliminary data.</text>
</comment>